<name>A0A6I2R804_FLAPL</name>
<gene>
    <name evidence="1" type="ORF">GKE97_16615</name>
</gene>
<dbReference type="AlphaFoldDB" id="A0A6I2R804"/>
<evidence type="ECO:0000313" key="2">
    <source>
        <dbReference type="Proteomes" id="UP000434475"/>
    </source>
</evidence>
<organism evidence="1 2">
    <name type="scientific">Flavonifractor plautii</name>
    <name type="common">Fusobacterium plautii</name>
    <dbReference type="NCBI Taxonomy" id="292800"/>
    <lineage>
        <taxon>Bacteria</taxon>
        <taxon>Bacillati</taxon>
        <taxon>Bacillota</taxon>
        <taxon>Clostridia</taxon>
        <taxon>Eubacteriales</taxon>
        <taxon>Oscillospiraceae</taxon>
        <taxon>Flavonifractor</taxon>
    </lineage>
</organism>
<dbReference type="Proteomes" id="UP000434475">
    <property type="component" value="Unassembled WGS sequence"/>
</dbReference>
<evidence type="ECO:0000313" key="1">
    <source>
        <dbReference type="EMBL" id="MSB21130.1"/>
    </source>
</evidence>
<reference evidence="1 2" key="1">
    <citation type="journal article" date="2019" name="Nat. Med.">
        <title>A library of human gut bacterial isolates paired with longitudinal multiomics data enables mechanistic microbiome research.</title>
        <authorList>
            <person name="Poyet M."/>
            <person name="Groussin M."/>
            <person name="Gibbons S.M."/>
            <person name="Avila-Pacheco J."/>
            <person name="Jiang X."/>
            <person name="Kearney S.M."/>
            <person name="Perrotta A.R."/>
            <person name="Berdy B."/>
            <person name="Zhao S."/>
            <person name="Lieberman T.D."/>
            <person name="Swanson P.K."/>
            <person name="Smith M."/>
            <person name="Roesemann S."/>
            <person name="Alexander J.E."/>
            <person name="Rich S.A."/>
            <person name="Livny J."/>
            <person name="Vlamakis H."/>
            <person name="Clish C."/>
            <person name="Bullock K."/>
            <person name="Deik A."/>
            <person name="Scott J."/>
            <person name="Pierce K.A."/>
            <person name="Xavier R.J."/>
            <person name="Alm E.J."/>
        </authorList>
    </citation>
    <scope>NUCLEOTIDE SEQUENCE [LARGE SCALE GENOMIC DNA]</scope>
    <source>
        <strain evidence="1 2">BIOML-A2</strain>
    </source>
</reference>
<proteinExistence type="predicted"/>
<dbReference type="RefSeq" id="WP_172697869.1">
    <property type="nucleotide sequence ID" value="NZ_WKPR01000020.1"/>
</dbReference>
<protein>
    <submittedName>
        <fullName evidence="1">Uncharacterized protein</fullName>
    </submittedName>
</protein>
<accession>A0A6I2R804</accession>
<sequence>MTHVSFEEYEAAKAEIIGGVHYKEKSTLEGNVIRKTYATEENGTFYEVNDGGRIEFWSDKHPDSRIYDENERAGLPENVGAVPGYGDLLAEKIRETADFAKLKPFEKFVLDNGYLYDSSDALKAGYDRAWKAQHGITLTEEEFAAEVMSRGKLVDASGLYEAVMEHVNAGRLTAGDVMQYAHYRWCVNRPEAVIAYQVGREKWAVNNCSEEITEEAARIEVCEEFGFEASRVKIIGTPYYDATDWNFIRFNCSGRAWLMKNGEIYQVYE</sequence>
<dbReference type="EMBL" id="WKPR01000020">
    <property type="protein sequence ID" value="MSB21130.1"/>
    <property type="molecule type" value="Genomic_DNA"/>
</dbReference>
<comment type="caution">
    <text evidence="1">The sequence shown here is derived from an EMBL/GenBank/DDBJ whole genome shotgun (WGS) entry which is preliminary data.</text>
</comment>